<accession>F8DD27</accession>
<dbReference type="AlphaFoldDB" id="F8DD27"/>
<organism evidence="1 2">
    <name type="scientific">Halopiger xanaduensis (strain DSM 18323 / JCM 14033 / SH-6)</name>
    <dbReference type="NCBI Taxonomy" id="797210"/>
    <lineage>
        <taxon>Archaea</taxon>
        <taxon>Methanobacteriati</taxon>
        <taxon>Methanobacteriota</taxon>
        <taxon>Stenosarchaea group</taxon>
        <taxon>Halobacteria</taxon>
        <taxon>Halobacteriales</taxon>
        <taxon>Natrialbaceae</taxon>
        <taxon>Halopiger</taxon>
    </lineage>
</organism>
<reference evidence="2" key="1">
    <citation type="journal article" date="2012" name="Stand. Genomic Sci.">
        <title>Complete genome sequence of Halopiger xanaduensis type strain (SH-6(T)).</title>
        <authorList>
            <person name="Anderson I."/>
            <person name="Tindall B.J."/>
            <person name="Rohde M."/>
            <person name="Lucas S."/>
            <person name="Han J."/>
            <person name="Lapidus A."/>
            <person name="Cheng J.F."/>
            <person name="Goodwin L."/>
            <person name="Pitluck S."/>
            <person name="Peters L."/>
            <person name="Pati A."/>
            <person name="Mikhailova N."/>
            <person name="Pagani I."/>
            <person name="Teshima H."/>
            <person name="Han C."/>
            <person name="Tapia R."/>
            <person name="Land M."/>
            <person name="Woyke T."/>
            <person name="Klenk H.P."/>
            <person name="Kyrpides N."/>
            <person name="Ivanova N."/>
        </authorList>
    </citation>
    <scope>NUCLEOTIDE SEQUENCE [LARGE SCALE GENOMIC DNA]</scope>
    <source>
        <strain evidence="2">DSM 18323 / JCM 14033 / SH-6</strain>
        <plasmid evidence="2">Plasmid pHALXA01</plasmid>
    </source>
</reference>
<dbReference type="HOGENOM" id="CLU_3094067_0_0_2"/>
<evidence type="ECO:0000313" key="2">
    <source>
        <dbReference type="Proteomes" id="UP000006794"/>
    </source>
</evidence>
<evidence type="ECO:0000313" key="1">
    <source>
        <dbReference type="EMBL" id="AEH38914.1"/>
    </source>
</evidence>
<protein>
    <submittedName>
        <fullName evidence="1">Uncharacterized protein</fullName>
    </submittedName>
</protein>
<proteinExistence type="predicted"/>
<keyword evidence="1" id="KW-0614">Plasmid</keyword>
<keyword evidence="2" id="KW-1185">Reference proteome</keyword>
<geneLocation type="plasmid" evidence="1 2">
    <name>pHALXA01</name>
</geneLocation>
<dbReference type="EMBL" id="CP002840">
    <property type="protein sequence ID" value="AEH38914.1"/>
    <property type="molecule type" value="Genomic_DNA"/>
</dbReference>
<sequence length="51" mass="5842">MEAFNVGGSVKVDDHSRSNDTEARFVTYPRVDRFDFPINELLNTPSRISLQ</sequence>
<dbReference type="Proteomes" id="UP000006794">
    <property type="component" value="Plasmid pHALXA01"/>
</dbReference>
<name>F8DD27_HALXS</name>
<gene>
    <name evidence="1" type="ordered locus">Halxa_0310</name>
</gene>
<dbReference type="KEGG" id="hxa:Halxa_0310"/>